<evidence type="ECO:0000313" key="2">
    <source>
        <dbReference type="Proteomes" id="UP001281147"/>
    </source>
</evidence>
<accession>A0ACC3NGV5</accession>
<keyword evidence="2" id="KW-1185">Reference proteome</keyword>
<name>A0ACC3NGV5_9PEZI</name>
<sequence>MSESENTPSSSSDWASPGAGITGGYDGDSESLRILIVFFAGLAMYNAVELIAIIFLSFKRFRGLYFWSLLLSGLGIIPYALGFLLKFMMVTTGDSRWLAVVLLTIGWYPMITGQALVLWSRLHLILSGERGDRIMKYTKWMIIIDAIILHVPTTVLTFGSNGTPGDPSTDVFVYGYASSKLSYGALRTYVYRYNIMEKIQMCGFFCQEVILSAIYIIETAKILRSSLQPGTRKTMQQLILINAVIIIMDLGLLGLEAASLYILETLTKGVIYSIKLKLEFAILGKLVKFVGGSKSGEEARKASIGFVDTERKSSTMDNDMNINEFVDLARVETDVTHPSLPADSLQPRRKNPRTQGGDFEYDFARFEHLEDVTAFDDTSSSASSSRQVNGRV</sequence>
<protein>
    <submittedName>
        <fullName evidence="1">Uncharacterized protein</fullName>
    </submittedName>
</protein>
<gene>
    <name evidence="1" type="ORF">LTR37_007211</name>
</gene>
<dbReference type="Proteomes" id="UP001281147">
    <property type="component" value="Unassembled WGS sequence"/>
</dbReference>
<reference evidence="1" key="1">
    <citation type="submission" date="2023-07" db="EMBL/GenBank/DDBJ databases">
        <title>Black Yeasts Isolated from many extreme environments.</title>
        <authorList>
            <person name="Coleine C."/>
            <person name="Stajich J.E."/>
            <person name="Selbmann L."/>
        </authorList>
    </citation>
    <scope>NUCLEOTIDE SEQUENCE</scope>
    <source>
        <strain evidence="1">CCFEE 5714</strain>
    </source>
</reference>
<organism evidence="1 2">
    <name type="scientific">Vermiconidia calcicola</name>
    <dbReference type="NCBI Taxonomy" id="1690605"/>
    <lineage>
        <taxon>Eukaryota</taxon>
        <taxon>Fungi</taxon>
        <taxon>Dikarya</taxon>
        <taxon>Ascomycota</taxon>
        <taxon>Pezizomycotina</taxon>
        <taxon>Dothideomycetes</taxon>
        <taxon>Dothideomycetidae</taxon>
        <taxon>Mycosphaerellales</taxon>
        <taxon>Extremaceae</taxon>
        <taxon>Vermiconidia</taxon>
    </lineage>
</organism>
<evidence type="ECO:0000313" key="1">
    <source>
        <dbReference type="EMBL" id="KAK3715244.1"/>
    </source>
</evidence>
<comment type="caution">
    <text evidence="1">The sequence shown here is derived from an EMBL/GenBank/DDBJ whole genome shotgun (WGS) entry which is preliminary data.</text>
</comment>
<proteinExistence type="predicted"/>
<dbReference type="EMBL" id="JAUTXU010000050">
    <property type="protein sequence ID" value="KAK3715244.1"/>
    <property type="molecule type" value="Genomic_DNA"/>
</dbReference>